<evidence type="ECO:0000313" key="3">
    <source>
        <dbReference type="Proteomes" id="UP000887013"/>
    </source>
</evidence>
<dbReference type="SUPFAM" id="SSF53098">
    <property type="entry name" value="Ribonuclease H-like"/>
    <property type="match status" value="1"/>
</dbReference>
<name>A0A8X6NAL0_NEPPI</name>
<dbReference type="InterPro" id="IPR001584">
    <property type="entry name" value="Integrase_cat-core"/>
</dbReference>
<dbReference type="PROSITE" id="PS50994">
    <property type="entry name" value="INTEGRASE"/>
    <property type="match status" value="1"/>
</dbReference>
<gene>
    <name evidence="2" type="ORF">NPIL_534481</name>
</gene>
<dbReference type="GO" id="GO:0003676">
    <property type="term" value="F:nucleic acid binding"/>
    <property type="evidence" value="ECO:0007669"/>
    <property type="project" value="InterPro"/>
</dbReference>
<organism evidence="2 3">
    <name type="scientific">Nephila pilipes</name>
    <name type="common">Giant wood spider</name>
    <name type="synonym">Nephila maculata</name>
    <dbReference type="NCBI Taxonomy" id="299642"/>
    <lineage>
        <taxon>Eukaryota</taxon>
        <taxon>Metazoa</taxon>
        <taxon>Ecdysozoa</taxon>
        <taxon>Arthropoda</taxon>
        <taxon>Chelicerata</taxon>
        <taxon>Arachnida</taxon>
        <taxon>Araneae</taxon>
        <taxon>Araneomorphae</taxon>
        <taxon>Entelegynae</taxon>
        <taxon>Araneoidea</taxon>
        <taxon>Nephilidae</taxon>
        <taxon>Nephila</taxon>
    </lineage>
</organism>
<accession>A0A8X6NAL0</accession>
<sequence length="129" mass="14586">MLVQIDNATRYVIATLSASFAAYTATDALYHNIILQYRPRVINLSDRRTEFTTHHTQWNLQEYGITQSMAPPYLPLDTPIIVEDDSFEGESESAAEMQALVDHLQDNPDGTALSSRRYSFDLDNNSLNS</sequence>
<comment type="caution">
    <text evidence="2">The sequence shown here is derived from an EMBL/GenBank/DDBJ whole genome shotgun (WGS) entry which is preliminary data.</text>
</comment>
<evidence type="ECO:0000313" key="2">
    <source>
        <dbReference type="EMBL" id="GFT03352.1"/>
    </source>
</evidence>
<dbReference type="GO" id="GO:0015074">
    <property type="term" value="P:DNA integration"/>
    <property type="evidence" value="ECO:0007669"/>
    <property type="project" value="InterPro"/>
</dbReference>
<protein>
    <recommendedName>
        <fullName evidence="1">Integrase catalytic domain-containing protein</fullName>
    </recommendedName>
</protein>
<dbReference type="InterPro" id="IPR036397">
    <property type="entry name" value="RNaseH_sf"/>
</dbReference>
<dbReference type="Proteomes" id="UP000887013">
    <property type="component" value="Unassembled WGS sequence"/>
</dbReference>
<keyword evidence="3" id="KW-1185">Reference proteome</keyword>
<reference evidence="2" key="1">
    <citation type="submission" date="2020-08" db="EMBL/GenBank/DDBJ databases">
        <title>Multicomponent nature underlies the extraordinary mechanical properties of spider dragline silk.</title>
        <authorList>
            <person name="Kono N."/>
            <person name="Nakamura H."/>
            <person name="Mori M."/>
            <person name="Yoshida Y."/>
            <person name="Ohtoshi R."/>
            <person name="Malay A.D."/>
            <person name="Moran D.A.P."/>
            <person name="Tomita M."/>
            <person name="Numata K."/>
            <person name="Arakawa K."/>
        </authorList>
    </citation>
    <scope>NUCLEOTIDE SEQUENCE</scope>
</reference>
<dbReference type="Gene3D" id="3.30.420.10">
    <property type="entry name" value="Ribonuclease H-like superfamily/Ribonuclease H"/>
    <property type="match status" value="1"/>
</dbReference>
<dbReference type="InterPro" id="IPR012337">
    <property type="entry name" value="RNaseH-like_sf"/>
</dbReference>
<dbReference type="AlphaFoldDB" id="A0A8X6NAL0"/>
<dbReference type="EMBL" id="BMAW01055903">
    <property type="protein sequence ID" value="GFT03352.1"/>
    <property type="molecule type" value="Genomic_DNA"/>
</dbReference>
<evidence type="ECO:0000259" key="1">
    <source>
        <dbReference type="PROSITE" id="PS50994"/>
    </source>
</evidence>
<proteinExistence type="predicted"/>
<feature type="domain" description="Integrase catalytic" evidence="1">
    <location>
        <begin position="1"/>
        <end position="81"/>
    </location>
</feature>